<protein>
    <submittedName>
        <fullName evidence="3">DUF1554 domain-containing protein</fullName>
    </submittedName>
</protein>
<reference evidence="3" key="1">
    <citation type="journal article" date="2019" name="PLoS Negl. Trop. Dis.">
        <title>Revisiting the worldwide diversity of Leptospira species in the environment.</title>
        <authorList>
            <person name="Vincent A.T."/>
            <person name="Schiettekatte O."/>
            <person name="Bourhy P."/>
            <person name="Veyrier F.J."/>
            <person name="Picardeau M."/>
        </authorList>
    </citation>
    <scope>NUCLEOTIDE SEQUENCE [LARGE SCALE GENOMIC DNA]</scope>
    <source>
        <strain evidence="3">SSS9</strain>
    </source>
</reference>
<feature type="domain" description="DUF1554" evidence="2">
    <location>
        <begin position="48"/>
        <end position="165"/>
    </location>
</feature>
<dbReference type="RefSeq" id="WP_135586015.1">
    <property type="nucleotide sequence ID" value="NZ_RQEP01000005.1"/>
</dbReference>
<comment type="caution">
    <text evidence="3">The sequence shown here is derived from an EMBL/GenBank/DDBJ whole genome shotgun (WGS) entry which is preliminary data.</text>
</comment>
<gene>
    <name evidence="3" type="ORF">EHO59_06860</name>
</gene>
<dbReference type="InterPro" id="IPR016186">
    <property type="entry name" value="C-type_lectin-like/link_sf"/>
</dbReference>
<evidence type="ECO:0000256" key="1">
    <source>
        <dbReference type="SAM" id="SignalP"/>
    </source>
</evidence>
<sequence length="204" mass="20841">MRYRKFSSTLILCISLLFGSCSIPFPGSDEVILLGLVGKMRYVFVTTATYDGALGGIGGADAKCAASKATDAPTLPGIGIEYAALIQGPGRVPGGFGWPLLGNTKYYTNTPATNTLVFHTSGAATPVFPMDSGSGIPGSGTYWTGMDGTLSSTGGGNCAGWTSGLFTDPSGGDYGVTGDPTIGAFNQGFSNTCDTTLNLLCVRN</sequence>
<dbReference type="AlphaFoldDB" id="A0A4R9G8H8"/>
<dbReference type="InterPro" id="IPR011448">
    <property type="entry name" value="DUF1554"/>
</dbReference>
<keyword evidence="1" id="KW-0732">Signal</keyword>
<evidence type="ECO:0000313" key="3">
    <source>
        <dbReference type="EMBL" id="TGK07811.1"/>
    </source>
</evidence>
<dbReference type="Proteomes" id="UP000297453">
    <property type="component" value="Unassembled WGS sequence"/>
</dbReference>
<feature type="signal peptide" evidence="1">
    <location>
        <begin position="1"/>
        <end position="19"/>
    </location>
</feature>
<dbReference type="Gene3D" id="3.10.100.10">
    <property type="entry name" value="Mannose-Binding Protein A, subunit A"/>
    <property type="match status" value="1"/>
</dbReference>
<dbReference type="EMBL" id="RQEP01000005">
    <property type="protein sequence ID" value="TGK07811.1"/>
    <property type="molecule type" value="Genomic_DNA"/>
</dbReference>
<dbReference type="Pfam" id="PF07588">
    <property type="entry name" value="DUF1554"/>
    <property type="match status" value="1"/>
</dbReference>
<keyword evidence="4" id="KW-1185">Reference proteome</keyword>
<name>A0A4R9G8H8_9LEPT</name>
<evidence type="ECO:0000313" key="4">
    <source>
        <dbReference type="Proteomes" id="UP000297453"/>
    </source>
</evidence>
<evidence type="ECO:0000259" key="2">
    <source>
        <dbReference type="Pfam" id="PF07588"/>
    </source>
</evidence>
<dbReference type="SUPFAM" id="SSF56436">
    <property type="entry name" value="C-type lectin-like"/>
    <property type="match status" value="1"/>
</dbReference>
<dbReference type="PROSITE" id="PS51257">
    <property type="entry name" value="PROKAR_LIPOPROTEIN"/>
    <property type="match status" value="1"/>
</dbReference>
<dbReference type="OrthoDB" id="345734at2"/>
<dbReference type="InterPro" id="IPR016187">
    <property type="entry name" value="CTDL_fold"/>
</dbReference>
<organism evidence="3 4">
    <name type="scientific">Leptospira semungkisensis</name>
    <dbReference type="NCBI Taxonomy" id="2484985"/>
    <lineage>
        <taxon>Bacteria</taxon>
        <taxon>Pseudomonadati</taxon>
        <taxon>Spirochaetota</taxon>
        <taxon>Spirochaetia</taxon>
        <taxon>Leptospirales</taxon>
        <taxon>Leptospiraceae</taxon>
        <taxon>Leptospira</taxon>
    </lineage>
</organism>
<accession>A0A4R9G8H8</accession>
<proteinExistence type="predicted"/>
<feature type="chain" id="PRO_5020822942" evidence="1">
    <location>
        <begin position="20"/>
        <end position="204"/>
    </location>
</feature>